<organism evidence="2">
    <name type="scientific">Myoviridae sp. ct96L1</name>
    <dbReference type="NCBI Taxonomy" id="2826623"/>
    <lineage>
        <taxon>Viruses</taxon>
        <taxon>Duplodnaviria</taxon>
        <taxon>Heunggongvirae</taxon>
        <taxon>Uroviricota</taxon>
        <taxon>Caudoviricetes</taxon>
    </lineage>
</organism>
<reference evidence="2" key="1">
    <citation type="journal article" date="2021" name="Proc. Natl. Acad. Sci. U.S.A.">
        <title>A Catalog of Tens of Thousands of Viruses from Human Metagenomes Reveals Hidden Associations with Chronic Diseases.</title>
        <authorList>
            <person name="Tisza M.J."/>
            <person name="Buck C.B."/>
        </authorList>
    </citation>
    <scope>NUCLEOTIDE SEQUENCE</scope>
    <source>
        <strain evidence="2">Ct96L1</strain>
    </source>
</reference>
<dbReference type="InterPro" id="IPR032427">
    <property type="entry name" value="P22_portal"/>
</dbReference>
<proteinExistence type="predicted"/>
<sequence>MPEILDIDDIKTTDIWDLFEKGRDYHRRTNVYSDTDLNYRMYNGNQWEGAIIDGIEKAQYNFIETIVNYKVSTINSNLYAIHFSSENFEEAKFRAVAKKVCELLDKKAAKVWENDQMDTKVRDVSEDAAINDEGIMYVWFNETTQSPVNEILSKNDVYYGNEQSSEIQSQPYIIVARRRSIVEVKKMAAINGATPETLKYIVGDNDYQDQAGDDAKYEKEPMCTYLIKLWKDENGKVWYQPAVKYINISEAKNTNLSLYPLAHFLWKNKRGSSRGEGEVRNLIPNQLELNKTLARYLLAIKQCAYTQKVIDVNKISNPDAVNTIGGIIKIKNGAQIDDVSKIFTYIQPASMSGDVNRVISDLISITRELKNAGDIATGGANPEKASGKAILAIQQASQQPMSKQAIALKKFIEDLARIWLDMWTIYTPNGMQLEAKEIDETTNTEYTKLVTVPSAVLKKLKGTVKLDITPDSPYDKYARELSIENLFKNGMFNVQKLSELKIYAQLLPDNSTMPKQEILEAIKLMEEEQQKIAQIEAQAQIMQQRANQFISGDAESQSQQIMDALNQQSNMK</sequence>
<name>A0A8S5N2T6_9CAUD</name>
<dbReference type="EMBL" id="BK015051">
    <property type="protein sequence ID" value="DAD88981.1"/>
    <property type="molecule type" value="Genomic_DNA"/>
</dbReference>
<evidence type="ECO:0000313" key="2">
    <source>
        <dbReference type="EMBL" id="DAD88981.1"/>
    </source>
</evidence>
<feature type="coiled-coil region" evidence="1">
    <location>
        <begin position="518"/>
        <end position="545"/>
    </location>
</feature>
<keyword evidence="1" id="KW-0175">Coiled coil</keyword>
<accession>A0A8S5N2T6</accession>
<dbReference type="Pfam" id="PF16510">
    <property type="entry name" value="P22_portal"/>
    <property type="match status" value="1"/>
</dbReference>
<evidence type="ECO:0000256" key="1">
    <source>
        <dbReference type="SAM" id="Coils"/>
    </source>
</evidence>
<protein>
    <submittedName>
        <fullName evidence="2">Portal protein, dodecamer, packaging motor.0A</fullName>
    </submittedName>
</protein>